<dbReference type="GO" id="GO:0006281">
    <property type="term" value="P:DNA repair"/>
    <property type="evidence" value="ECO:0007669"/>
    <property type="project" value="InterPro"/>
</dbReference>
<organism evidence="2">
    <name type="scientific">uncultured Gemmatimonadota bacterium</name>
    <dbReference type="NCBI Taxonomy" id="203437"/>
    <lineage>
        <taxon>Bacteria</taxon>
        <taxon>Pseudomonadati</taxon>
        <taxon>Gemmatimonadota</taxon>
        <taxon>environmental samples</taxon>
    </lineage>
</organism>
<dbReference type="GO" id="GO:0015627">
    <property type="term" value="C:type II protein secretion system complex"/>
    <property type="evidence" value="ECO:0007669"/>
    <property type="project" value="TreeGrafter"/>
</dbReference>
<gene>
    <name evidence="2" type="ORF">AVDCRST_MAG68-5438</name>
</gene>
<dbReference type="PANTHER" id="PTHR21180">
    <property type="entry name" value="ENDONUCLEASE/EXONUCLEASE/PHOSPHATASE FAMILY DOMAIN-CONTAINING PROTEIN 1"/>
    <property type="match status" value="1"/>
</dbReference>
<dbReference type="NCBIfam" id="TIGR00426">
    <property type="entry name" value="competence protein ComEA helix-hairpin-helix repeat region"/>
    <property type="match status" value="1"/>
</dbReference>
<dbReference type="Pfam" id="PF12836">
    <property type="entry name" value="HHH_3"/>
    <property type="match status" value="2"/>
</dbReference>
<evidence type="ECO:0000259" key="1">
    <source>
        <dbReference type="SMART" id="SM00278"/>
    </source>
</evidence>
<evidence type="ECO:0000313" key="2">
    <source>
        <dbReference type="EMBL" id="CAA9370059.1"/>
    </source>
</evidence>
<dbReference type="GO" id="GO:0015628">
    <property type="term" value="P:protein secretion by the type II secretion system"/>
    <property type="evidence" value="ECO:0007669"/>
    <property type="project" value="TreeGrafter"/>
</dbReference>
<dbReference type="InterPro" id="IPR004509">
    <property type="entry name" value="Competence_ComEA_HhH"/>
</dbReference>
<accession>A0A6J4MVB4</accession>
<name>A0A6J4MVB4_9BACT</name>
<feature type="domain" description="Helix-hairpin-helix DNA-binding motif class 1" evidence="1">
    <location>
        <begin position="72"/>
        <end position="91"/>
    </location>
</feature>
<sequence>LPRVGPALAERIVARRASHGPFRSLAGIDSVPGIGPSLLAGIAPHLALPAAPAVAKSVRLRATVDLNTASAAELDALPGIGPALAERVVAYRVEHGRFRTVDELAKVPGIGPSLVSRVRAQVRVTP</sequence>
<dbReference type="SMART" id="SM00278">
    <property type="entry name" value="HhH1"/>
    <property type="match status" value="3"/>
</dbReference>
<dbReference type="GO" id="GO:0003677">
    <property type="term" value="F:DNA binding"/>
    <property type="evidence" value="ECO:0007669"/>
    <property type="project" value="InterPro"/>
</dbReference>
<dbReference type="PANTHER" id="PTHR21180:SF32">
    <property type="entry name" value="ENDONUCLEASE_EXONUCLEASE_PHOSPHATASE FAMILY DOMAIN-CONTAINING PROTEIN 1"/>
    <property type="match status" value="1"/>
</dbReference>
<proteinExistence type="predicted"/>
<protein>
    <recommendedName>
        <fullName evidence="1">Helix-hairpin-helix DNA-binding motif class 1 domain-containing protein</fullName>
    </recommendedName>
</protein>
<dbReference type="InterPro" id="IPR051675">
    <property type="entry name" value="Endo/Exo/Phosphatase_dom_1"/>
</dbReference>
<dbReference type="AlphaFoldDB" id="A0A6J4MVB4"/>
<feature type="domain" description="Helix-hairpin-helix DNA-binding motif class 1" evidence="1">
    <location>
        <begin position="102"/>
        <end position="121"/>
    </location>
</feature>
<dbReference type="EMBL" id="CADCTW010000241">
    <property type="protein sequence ID" value="CAA9370059.1"/>
    <property type="molecule type" value="Genomic_DNA"/>
</dbReference>
<feature type="non-terminal residue" evidence="2">
    <location>
        <position position="1"/>
    </location>
</feature>
<dbReference type="SUPFAM" id="SSF47781">
    <property type="entry name" value="RuvA domain 2-like"/>
    <property type="match status" value="2"/>
</dbReference>
<reference evidence="2" key="1">
    <citation type="submission" date="2020-02" db="EMBL/GenBank/DDBJ databases">
        <authorList>
            <person name="Meier V. D."/>
        </authorList>
    </citation>
    <scope>NUCLEOTIDE SEQUENCE</scope>
    <source>
        <strain evidence="2">AVDCRST_MAG68</strain>
    </source>
</reference>
<feature type="domain" description="Helix-hairpin-helix DNA-binding motif class 1" evidence="1">
    <location>
        <begin position="1"/>
        <end position="15"/>
    </location>
</feature>
<dbReference type="Gene3D" id="1.10.150.320">
    <property type="entry name" value="Photosystem II 12 kDa extrinsic protein"/>
    <property type="match status" value="1"/>
</dbReference>
<dbReference type="Gene3D" id="1.10.150.280">
    <property type="entry name" value="AF1531-like domain"/>
    <property type="match status" value="1"/>
</dbReference>
<dbReference type="InterPro" id="IPR010994">
    <property type="entry name" value="RuvA_2-like"/>
</dbReference>
<dbReference type="InterPro" id="IPR003583">
    <property type="entry name" value="Hlx-hairpin-Hlx_DNA-bd_motif"/>
</dbReference>